<dbReference type="Pfam" id="PF13306">
    <property type="entry name" value="LRR_5"/>
    <property type="match status" value="1"/>
</dbReference>
<dbReference type="RefSeq" id="XP_001308118.1">
    <property type="nucleotide sequence ID" value="XM_001308117.1"/>
</dbReference>
<proteinExistence type="predicted"/>
<reference evidence="1" key="2">
    <citation type="journal article" date="2007" name="Science">
        <title>Draft genome sequence of the sexually transmitted pathogen Trichomonas vaginalis.</title>
        <authorList>
            <person name="Carlton J.M."/>
            <person name="Hirt R.P."/>
            <person name="Silva J.C."/>
            <person name="Delcher A.L."/>
            <person name="Schatz M."/>
            <person name="Zhao Q."/>
            <person name="Wortman J.R."/>
            <person name="Bidwell S.L."/>
            <person name="Alsmark U.C.M."/>
            <person name="Besteiro S."/>
            <person name="Sicheritz-Ponten T."/>
            <person name="Noel C.J."/>
            <person name="Dacks J.B."/>
            <person name="Foster P.G."/>
            <person name="Simillion C."/>
            <person name="Van de Peer Y."/>
            <person name="Miranda-Saavedra D."/>
            <person name="Barton G.J."/>
            <person name="Westrop G.D."/>
            <person name="Mueller S."/>
            <person name="Dessi D."/>
            <person name="Fiori P.L."/>
            <person name="Ren Q."/>
            <person name="Paulsen I."/>
            <person name="Zhang H."/>
            <person name="Bastida-Corcuera F.D."/>
            <person name="Simoes-Barbosa A."/>
            <person name="Brown M.T."/>
            <person name="Hayes R.D."/>
            <person name="Mukherjee M."/>
            <person name="Okumura C.Y."/>
            <person name="Schneider R."/>
            <person name="Smith A.J."/>
            <person name="Vanacova S."/>
            <person name="Villalvazo M."/>
            <person name="Haas B.J."/>
            <person name="Pertea M."/>
            <person name="Feldblyum T.V."/>
            <person name="Utterback T.R."/>
            <person name="Shu C.L."/>
            <person name="Osoegawa K."/>
            <person name="de Jong P.J."/>
            <person name="Hrdy I."/>
            <person name="Horvathova L."/>
            <person name="Zubacova Z."/>
            <person name="Dolezal P."/>
            <person name="Malik S.B."/>
            <person name="Logsdon J.M. Jr."/>
            <person name="Henze K."/>
            <person name="Gupta A."/>
            <person name="Wang C.C."/>
            <person name="Dunne R.L."/>
            <person name="Upcroft J.A."/>
            <person name="Upcroft P."/>
            <person name="White O."/>
            <person name="Salzberg S.L."/>
            <person name="Tang P."/>
            <person name="Chiu C.-H."/>
            <person name="Lee Y.-S."/>
            <person name="Embley T.M."/>
            <person name="Coombs G.H."/>
            <person name="Mottram J.C."/>
            <person name="Tachezy J."/>
            <person name="Fraser-Liggett C.M."/>
            <person name="Johnson P.J."/>
        </authorList>
    </citation>
    <scope>NUCLEOTIDE SEQUENCE [LARGE SCALE GENOMIC DNA]</scope>
    <source>
        <strain evidence="1">G3</strain>
    </source>
</reference>
<dbReference type="Proteomes" id="UP000001542">
    <property type="component" value="Unassembled WGS sequence"/>
</dbReference>
<evidence type="ECO:0000313" key="2">
    <source>
        <dbReference type="Proteomes" id="UP000001542"/>
    </source>
</evidence>
<dbReference type="EMBL" id="DS113819">
    <property type="protein sequence ID" value="EAX95188.1"/>
    <property type="molecule type" value="Genomic_DNA"/>
</dbReference>
<name>A2FIT5_TRIV3</name>
<dbReference type="PANTHER" id="PTHR45661:SF3">
    <property type="entry name" value="IG-LIKE DOMAIN-CONTAINING PROTEIN"/>
    <property type="match status" value="1"/>
</dbReference>
<dbReference type="PANTHER" id="PTHR45661">
    <property type="entry name" value="SURFACE ANTIGEN"/>
    <property type="match status" value="1"/>
</dbReference>
<dbReference type="VEuPathDB" id="TrichDB:TVAGG3_0487870"/>
<dbReference type="SUPFAM" id="SSF52058">
    <property type="entry name" value="L domain-like"/>
    <property type="match status" value="1"/>
</dbReference>
<dbReference type="InterPro" id="IPR026906">
    <property type="entry name" value="LRR_5"/>
</dbReference>
<dbReference type="VEuPathDB" id="TrichDB:TVAG_032550"/>
<organism evidence="1 2">
    <name type="scientific">Trichomonas vaginalis (strain ATCC PRA-98 / G3)</name>
    <dbReference type="NCBI Taxonomy" id="412133"/>
    <lineage>
        <taxon>Eukaryota</taxon>
        <taxon>Metamonada</taxon>
        <taxon>Parabasalia</taxon>
        <taxon>Trichomonadida</taxon>
        <taxon>Trichomonadidae</taxon>
        <taxon>Trichomonas</taxon>
    </lineage>
</organism>
<dbReference type="Gene3D" id="3.80.10.10">
    <property type="entry name" value="Ribonuclease Inhibitor"/>
    <property type="match status" value="1"/>
</dbReference>
<keyword evidence="2" id="KW-1185">Reference proteome</keyword>
<reference evidence="1" key="1">
    <citation type="submission" date="2006-10" db="EMBL/GenBank/DDBJ databases">
        <authorList>
            <person name="Amadeo P."/>
            <person name="Zhao Q."/>
            <person name="Wortman J."/>
            <person name="Fraser-Liggett C."/>
            <person name="Carlton J."/>
        </authorList>
    </citation>
    <scope>NUCLEOTIDE SEQUENCE</scope>
    <source>
        <strain evidence="1">G3</strain>
    </source>
</reference>
<dbReference type="InterPro" id="IPR032675">
    <property type="entry name" value="LRR_dom_sf"/>
</dbReference>
<dbReference type="InParanoid" id="A2FIT5"/>
<dbReference type="KEGG" id="tva:4752932"/>
<evidence type="ECO:0000313" key="1">
    <source>
        <dbReference type="EMBL" id="EAX95188.1"/>
    </source>
</evidence>
<protein>
    <submittedName>
        <fullName evidence="1">Surface protein, putative</fullName>
    </submittedName>
</protein>
<dbReference type="InterPro" id="IPR053139">
    <property type="entry name" value="Surface_bspA-like"/>
</dbReference>
<dbReference type="AlphaFoldDB" id="A2FIT5"/>
<gene>
    <name evidence="1" type="ORF">TVAG_032550</name>
</gene>
<sequence>MLIRAAFSQLLESSICLNSVSVSGDVMTIESSSDYTDTEARKKLINGNIRKIIIGEEAEIQAFSGFNYITDLEITSTYIFEIPEKLFYENNIIQTVTLPQNVESIGDYAFAFSSIETINLEYVTSIRKNAFENCHKLSVVSLNQDYIIEEYTIANSGITTISINNCPEYAFFNCFDLRQVTISKLVLRFPNMHLRIAQN</sequence>
<accession>A2FIT5</accession>